<organism evidence="1 2">
    <name type="scientific">Neofusicoccum parvum</name>
    <dbReference type="NCBI Taxonomy" id="310453"/>
    <lineage>
        <taxon>Eukaryota</taxon>
        <taxon>Fungi</taxon>
        <taxon>Dikarya</taxon>
        <taxon>Ascomycota</taxon>
        <taxon>Pezizomycotina</taxon>
        <taxon>Dothideomycetes</taxon>
        <taxon>Dothideomycetes incertae sedis</taxon>
        <taxon>Botryosphaeriales</taxon>
        <taxon>Botryosphaeriaceae</taxon>
        <taxon>Neofusicoccum</taxon>
    </lineage>
</organism>
<protein>
    <submittedName>
        <fullName evidence="1">Monooxygenase FAD-binding protein</fullName>
    </submittedName>
</protein>
<accession>A0ACB5SM93</accession>
<sequence length="461" mass="51579">MGFKVVIAGASISGLSLANMLEKFDIDYVILEAYPTVAPQLGASIGLLPSGLRILDQLGCFERLRAMVGNCYYQNVLRRFDGRVLAKKKPITFSERLENKIGYPQMFIDRQMLLQVLFDNLKFKDRVLTQKRVTHVDTTEGCVHVRTQDGCTYSGDIVVGADGIHSAVRNEMWRNANEANSNLFHSDELSRLQSDSKCIFGISKRPSGLQAGPIQINAFFDGWNYMMLSAPQDRLYWFFFNGMEKASGKDIPKFTKEDEARLARQHFGDYVTETTTFEDIYNNRQSSTLVAVEEHVFARWHFGRIIVIGDAAHKVHPITAQGGNSAMETAAALVNALRRKLDPGSTNGRLSEKDVEDVFAEVQAIRFDRAAAAIEQGRRSKVISTRDTLLSRIFVHGALAWFGDLLILTLVLQSSKNSPVIEDLEVPKRLVTSTRPKGNWGLWRTGVFGAGLLAVLLYNFS</sequence>
<keyword evidence="1" id="KW-0503">Monooxygenase</keyword>
<evidence type="ECO:0000313" key="2">
    <source>
        <dbReference type="Proteomes" id="UP001165186"/>
    </source>
</evidence>
<proteinExistence type="predicted"/>
<comment type="caution">
    <text evidence="1">The sequence shown here is derived from an EMBL/GenBank/DDBJ whole genome shotgun (WGS) entry which is preliminary data.</text>
</comment>
<dbReference type="EMBL" id="BSXG01000141">
    <property type="protein sequence ID" value="GME48516.1"/>
    <property type="molecule type" value="Genomic_DNA"/>
</dbReference>
<evidence type="ECO:0000313" key="1">
    <source>
        <dbReference type="EMBL" id="GME48516.1"/>
    </source>
</evidence>
<dbReference type="Proteomes" id="UP001165186">
    <property type="component" value="Unassembled WGS sequence"/>
</dbReference>
<keyword evidence="2" id="KW-1185">Reference proteome</keyword>
<keyword evidence="1" id="KW-0560">Oxidoreductase</keyword>
<name>A0ACB5SM93_9PEZI</name>
<reference evidence="1" key="1">
    <citation type="submission" date="2024-09" db="EMBL/GenBank/DDBJ databases">
        <title>Draft Genome Sequences of Neofusicoccum parvum.</title>
        <authorList>
            <person name="Ashida A."/>
            <person name="Camagna M."/>
            <person name="Tanaka A."/>
            <person name="Takemoto D."/>
        </authorList>
    </citation>
    <scope>NUCLEOTIDE SEQUENCE</scope>
    <source>
        <strain evidence="1">PPO83</strain>
    </source>
</reference>
<gene>
    <name evidence="1" type="primary">g10651</name>
    <name evidence="1" type="ORF">NpPPO83_00010651</name>
</gene>